<evidence type="ECO:0000313" key="2">
    <source>
        <dbReference type="EMBL" id="KGR85387.1"/>
    </source>
</evidence>
<sequence>MKQGCRKESGKEMDHLLRCMKIVGDDTIQRTQLRHRLELVKAFDVKEGMRVLEIGCGQGDTTVALADQVGDSGHVTAIDIARPDYGAPITLGEAADTIKASPLGERITFSFETDLLDLAVDEPFDIVVLSHCSWYFRDPEQLKRYFAYCTKVAKRICIAEWDVHFTKRAQLAHFHAVSILALYSQFVENDGNIQHVFSKEQIIQMLETCGWLLTENKIIDAAYLQDGGWEVDYALSVERDFIGTPPKIQSLIHTYYDLLKSCPAPVRSLDSIVIAGDLAPH</sequence>
<dbReference type="InterPro" id="IPR050723">
    <property type="entry name" value="CFA/CMAS"/>
</dbReference>
<dbReference type="CDD" id="cd02440">
    <property type="entry name" value="AdoMet_MTases"/>
    <property type="match status" value="1"/>
</dbReference>
<dbReference type="InterPro" id="IPR029063">
    <property type="entry name" value="SAM-dependent_MTases_sf"/>
</dbReference>
<dbReference type="InterPro" id="IPR041698">
    <property type="entry name" value="Methyltransf_25"/>
</dbReference>
<dbReference type="GO" id="GO:0032259">
    <property type="term" value="P:methylation"/>
    <property type="evidence" value="ECO:0007669"/>
    <property type="project" value="UniProtKB-KW"/>
</dbReference>
<dbReference type="AlphaFoldDB" id="A0A0A3JED3"/>
<comment type="caution">
    <text evidence="2">The sequence shown here is derived from an EMBL/GenBank/DDBJ whole genome shotgun (WGS) entry which is preliminary data.</text>
</comment>
<dbReference type="Proteomes" id="UP000030437">
    <property type="component" value="Unassembled WGS sequence"/>
</dbReference>
<dbReference type="eggNOG" id="COG2226">
    <property type="taxonomic scope" value="Bacteria"/>
</dbReference>
<gene>
    <name evidence="2" type="ORF">CD32_09150</name>
</gene>
<proteinExistence type="predicted"/>
<dbReference type="GO" id="GO:0008168">
    <property type="term" value="F:methyltransferase activity"/>
    <property type="evidence" value="ECO:0007669"/>
    <property type="project" value="UniProtKB-KW"/>
</dbReference>
<evidence type="ECO:0000259" key="1">
    <source>
        <dbReference type="Pfam" id="PF13649"/>
    </source>
</evidence>
<dbReference type="STRING" id="1220589.CD32_09150"/>
<protein>
    <submittedName>
        <fullName evidence="2">SAM-dependent methyltransferase</fullName>
    </submittedName>
</protein>
<feature type="domain" description="Methyltransferase" evidence="1">
    <location>
        <begin position="51"/>
        <end position="154"/>
    </location>
</feature>
<keyword evidence="3" id="KW-1185">Reference proteome</keyword>
<dbReference type="PANTHER" id="PTHR43667">
    <property type="entry name" value="CYCLOPROPANE-FATTY-ACYL-PHOSPHOLIPID SYNTHASE"/>
    <property type="match status" value="1"/>
</dbReference>
<accession>A0A0A3JED3</accession>
<keyword evidence="2" id="KW-0808">Transferase</keyword>
<dbReference type="Gene3D" id="3.40.50.150">
    <property type="entry name" value="Vaccinia Virus protein VP39"/>
    <property type="match status" value="1"/>
</dbReference>
<organism evidence="2 3">
    <name type="scientific">Lysinibacillus odysseyi 34hs-1 = NBRC 100172</name>
    <dbReference type="NCBI Taxonomy" id="1220589"/>
    <lineage>
        <taxon>Bacteria</taxon>
        <taxon>Bacillati</taxon>
        <taxon>Bacillota</taxon>
        <taxon>Bacilli</taxon>
        <taxon>Bacillales</taxon>
        <taxon>Bacillaceae</taxon>
        <taxon>Lysinibacillus</taxon>
    </lineage>
</organism>
<evidence type="ECO:0000313" key="3">
    <source>
        <dbReference type="Proteomes" id="UP000030437"/>
    </source>
</evidence>
<name>A0A0A3JED3_9BACI</name>
<reference evidence="2 3" key="1">
    <citation type="submission" date="2014-02" db="EMBL/GenBank/DDBJ databases">
        <title>Draft genome sequence of Lysinibacillus odysseyi NBRC 100172.</title>
        <authorList>
            <person name="Zhang F."/>
            <person name="Wang G."/>
            <person name="Zhang L."/>
        </authorList>
    </citation>
    <scope>NUCLEOTIDE SEQUENCE [LARGE SCALE GENOMIC DNA]</scope>
    <source>
        <strain evidence="2 3">NBRC 100172</strain>
    </source>
</reference>
<dbReference type="EMBL" id="JPVP01000054">
    <property type="protein sequence ID" value="KGR85387.1"/>
    <property type="molecule type" value="Genomic_DNA"/>
</dbReference>
<dbReference type="PANTHER" id="PTHR43667:SF2">
    <property type="entry name" value="FATTY ACID C-METHYL TRANSFERASE"/>
    <property type="match status" value="1"/>
</dbReference>
<keyword evidence="2" id="KW-0489">Methyltransferase</keyword>
<dbReference type="SUPFAM" id="SSF53335">
    <property type="entry name" value="S-adenosyl-L-methionine-dependent methyltransferases"/>
    <property type="match status" value="1"/>
</dbReference>
<dbReference type="Pfam" id="PF13649">
    <property type="entry name" value="Methyltransf_25"/>
    <property type="match status" value="1"/>
</dbReference>